<keyword evidence="2" id="KW-1185">Reference proteome</keyword>
<evidence type="ECO:0000313" key="1">
    <source>
        <dbReference type="EMBL" id="CAG8647271.1"/>
    </source>
</evidence>
<evidence type="ECO:0000313" key="2">
    <source>
        <dbReference type="Proteomes" id="UP000789706"/>
    </source>
</evidence>
<dbReference type="AlphaFoldDB" id="A0A9N9DT60"/>
<sequence>KEKAVEYEENNVENVETTNFLDEIFNNNSHENDFYENDFFEMNSSTSEEQLPIASTSS</sequence>
<dbReference type="Proteomes" id="UP000789706">
    <property type="component" value="Unassembled WGS sequence"/>
</dbReference>
<feature type="non-terminal residue" evidence="1">
    <location>
        <position position="58"/>
    </location>
</feature>
<organism evidence="1 2">
    <name type="scientific">Diversispora eburnea</name>
    <dbReference type="NCBI Taxonomy" id="1213867"/>
    <lineage>
        <taxon>Eukaryota</taxon>
        <taxon>Fungi</taxon>
        <taxon>Fungi incertae sedis</taxon>
        <taxon>Mucoromycota</taxon>
        <taxon>Glomeromycotina</taxon>
        <taxon>Glomeromycetes</taxon>
        <taxon>Diversisporales</taxon>
        <taxon>Diversisporaceae</taxon>
        <taxon>Diversispora</taxon>
    </lineage>
</organism>
<accession>A0A9N9DT60</accession>
<reference evidence="1" key="1">
    <citation type="submission" date="2021-06" db="EMBL/GenBank/DDBJ databases">
        <authorList>
            <person name="Kallberg Y."/>
            <person name="Tangrot J."/>
            <person name="Rosling A."/>
        </authorList>
    </citation>
    <scope>NUCLEOTIDE SEQUENCE</scope>
    <source>
        <strain evidence="1">AZ414A</strain>
    </source>
</reference>
<dbReference type="EMBL" id="CAJVPK010005860">
    <property type="protein sequence ID" value="CAG8647271.1"/>
    <property type="molecule type" value="Genomic_DNA"/>
</dbReference>
<comment type="caution">
    <text evidence="1">The sequence shown here is derived from an EMBL/GenBank/DDBJ whole genome shotgun (WGS) entry which is preliminary data.</text>
</comment>
<proteinExistence type="predicted"/>
<name>A0A9N9DT60_9GLOM</name>
<protein>
    <submittedName>
        <fullName evidence="1">4224_t:CDS:1</fullName>
    </submittedName>
</protein>
<feature type="non-terminal residue" evidence="1">
    <location>
        <position position="1"/>
    </location>
</feature>
<gene>
    <name evidence="1" type="ORF">DEBURN_LOCUS11354</name>
</gene>